<dbReference type="EMBL" id="HBNS01046998">
    <property type="protein sequence ID" value="CAE4647687.1"/>
    <property type="molecule type" value="Transcribed_RNA"/>
</dbReference>
<keyword evidence="2" id="KW-0067">ATP-binding</keyword>
<reference evidence="4" key="1">
    <citation type="submission" date="2021-01" db="EMBL/GenBank/DDBJ databases">
        <authorList>
            <person name="Corre E."/>
            <person name="Pelletier E."/>
            <person name="Niang G."/>
            <person name="Scheremetjew M."/>
            <person name="Finn R."/>
            <person name="Kale V."/>
            <person name="Holt S."/>
            <person name="Cochrane G."/>
            <person name="Meng A."/>
            <person name="Brown T."/>
            <person name="Cohen L."/>
        </authorList>
    </citation>
    <scope>NUCLEOTIDE SEQUENCE</scope>
    <source>
        <strain evidence="4">GSO104</strain>
    </source>
</reference>
<dbReference type="PROSITE" id="PS50125">
    <property type="entry name" value="GUANYLATE_CYCLASE_2"/>
    <property type="match status" value="2"/>
</dbReference>
<feature type="domain" description="Guanylate cyclase" evidence="3">
    <location>
        <begin position="457"/>
        <end position="495"/>
    </location>
</feature>
<dbReference type="GO" id="GO:0004016">
    <property type="term" value="F:adenylate cyclase activity"/>
    <property type="evidence" value="ECO:0007669"/>
    <property type="project" value="TreeGrafter"/>
</dbReference>
<dbReference type="SUPFAM" id="SSF55073">
    <property type="entry name" value="Nucleotide cyclase"/>
    <property type="match status" value="2"/>
</dbReference>
<dbReference type="GO" id="GO:0009190">
    <property type="term" value="P:cyclic nucleotide biosynthetic process"/>
    <property type="evidence" value="ECO:0007669"/>
    <property type="project" value="InterPro"/>
</dbReference>
<keyword evidence="1" id="KW-0547">Nucleotide-binding</keyword>
<evidence type="ECO:0000256" key="2">
    <source>
        <dbReference type="ARBA" id="ARBA00022840"/>
    </source>
</evidence>
<dbReference type="PANTHER" id="PTHR16305">
    <property type="entry name" value="TESTICULAR SOLUBLE ADENYLYL CYCLASE"/>
    <property type="match status" value="1"/>
</dbReference>
<dbReference type="InterPro" id="IPR027417">
    <property type="entry name" value="P-loop_NTPase"/>
</dbReference>
<dbReference type="PANTHER" id="PTHR16305:SF28">
    <property type="entry name" value="GUANYLATE CYCLASE DOMAIN-CONTAINING PROTEIN"/>
    <property type="match status" value="1"/>
</dbReference>
<dbReference type="InterPro" id="IPR001054">
    <property type="entry name" value="A/G_cyclase"/>
</dbReference>
<dbReference type="SUPFAM" id="SSF52540">
    <property type="entry name" value="P-loop containing nucleoside triphosphate hydrolases"/>
    <property type="match status" value="1"/>
</dbReference>
<evidence type="ECO:0000259" key="3">
    <source>
        <dbReference type="PROSITE" id="PS50125"/>
    </source>
</evidence>
<dbReference type="InterPro" id="IPR029787">
    <property type="entry name" value="Nucleotide_cyclase"/>
</dbReference>
<gene>
    <name evidence="4" type="ORF">DBRI00130_LOCUS36324</name>
</gene>
<sequence>MSSQSLYNADDDDNNQDQTTKLKSAIERFSCHIPLCIARYLEDHLFDDNAAQESRLDSVNSSASFGAGWVNVHASSPVRRNSLYSSICSANSQRSNSVLSSITFSDDLGNCPLPMPNANSYHRSALLLVDISGFTRLSNLLDLESLSNAINTYFELLITQVEMFGGDVLKFAGDAFFAEWRDEDNDDDDLEEAVCMAASCGWSMTQKYSGYAVPGLSSEVALLDVHCGIGVGELATLHVGDNTSRREFLFLGDPIDQVSAAEALAENGQVAASPDAIAFLKEICTFSGSISPPAGPQVITSLDESYFEPFESEPCRFTYFSQNTITSINHQMSLYVHQAARNIDDVQGKSHNWNRIADAEIRRVYTIFVKPQLTPRITGNKSDDHDLFMLLNEIMVVTLKVISRFKGHLRQFIVDDKGVVLIATFGQRGATFPNLITEKGLPATIAIHDALKINLNVNSHIGATFGKAYCGVVGGSHRHEFAVLGSSVNLAARLMCSKDNPGILVDDAIRMMASSRFDFLLHPPVTAKGYSKPVPIFEPQSSIERQWNKVTNFVGREAELKKLVCLSERFFQGDDQKKAQMVFLQAHSGLGKSSLAMEAMNKIRRLGRKYGEEVEIQKTICKDGEEHVPFCVASQIILQLLHDHVSIDGYGIDSTLMEDVEDDLSAYTENSERERLKGLCAKLGYPVGVSDLLCEKWLGVTPLSKPNDHPGNQMTPEYMMNLIVEMFLYCTKDHYFVLLAIDDVHWMDSLSWKVIEQLLNRGKNLLIVCISRPIAVSNEAIDREFLTSLLNADAENPQFTEINLSPFTKNNVRNLIALSFECQSNCIDDEVCDYLYEQTGGMPYFAQEVIGNMIRNDLFELKDDGTVCWRSESSVAVKKALYANVNDLFLHRLDRFKSEARTLLQVCAVLGFEFSLLELLSVQSRVQRKRTKVQKIHDVLQKACLERILMETCRGGRSSSEKGLATNIKISKSQKQDNELIEERSYRFSHAIWRNCVLGTMLRERKRDLHRLIATIMEKNGFDDVADIRSSMKLFGHLRESGQLMKATRIGYKIGKYLSSDLLHRQSIDFCLGVFEMWKDTSENAENDELVEGINLDLLNSITPEDLECFAKIHINIARYYSNLGDAVSGSTFYKKCELILKMSSAANDLKDRTVFFTLYSGYFAIVQSGGAVVNADEKNFLQIDLARSFVEQARIHGDPVHLARALAMESLSLAGLGKFDEAISAQKQLEGVYCAERLSDGIIREYSTDRAAQNYGYSVLWYEILGRCEDAQNQIDFVLEELIHMMPPKNVHNSIMILYPILTVLKEKGMARKAESIFLTHIYDCFYKYFSGDSTTFFKPIYTSLKLLFQLAGDMQEQEKDQQLLKKDHYSEIEDWVLSDWVGAEDKIRNIPLCAMGRDIHCIIAEICWYLIIFRRNIFLNDVRTQELFKKGLAQATKSVDYTQRSPGFEYSWRLSVSILQKYKHDAFEL</sequence>
<accession>A0A7S4SM90</accession>
<dbReference type="GO" id="GO:0005524">
    <property type="term" value="F:ATP binding"/>
    <property type="evidence" value="ECO:0007669"/>
    <property type="project" value="UniProtKB-KW"/>
</dbReference>
<organism evidence="4">
    <name type="scientific">Ditylum brightwellii</name>
    <dbReference type="NCBI Taxonomy" id="49249"/>
    <lineage>
        <taxon>Eukaryota</taxon>
        <taxon>Sar</taxon>
        <taxon>Stramenopiles</taxon>
        <taxon>Ochrophyta</taxon>
        <taxon>Bacillariophyta</taxon>
        <taxon>Mediophyceae</taxon>
        <taxon>Lithodesmiophycidae</taxon>
        <taxon>Lithodesmiales</taxon>
        <taxon>Lithodesmiaceae</taxon>
        <taxon>Ditylum</taxon>
    </lineage>
</organism>
<protein>
    <recommendedName>
        <fullName evidence="3">Guanylate cyclase domain-containing protein</fullName>
    </recommendedName>
</protein>
<evidence type="ECO:0000313" key="4">
    <source>
        <dbReference type="EMBL" id="CAE4647687.1"/>
    </source>
</evidence>
<dbReference type="Pfam" id="PF13191">
    <property type="entry name" value="AAA_16"/>
    <property type="match status" value="1"/>
</dbReference>
<dbReference type="InterPro" id="IPR041664">
    <property type="entry name" value="AAA_16"/>
</dbReference>
<proteinExistence type="predicted"/>
<dbReference type="GO" id="GO:0005737">
    <property type="term" value="C:cytoplasm"/>
    <property type="evidence" value="ECO:0007669"/>
    <property type="project" value="TreeGrafter"/>
</dbReference>
<name>A0A7S4SM90_9STRA</name>
<dbReference type="CDD" id="cd07302">
    <property type="entry name" value="CHD"/>
    <property type="match status" value="2"/>
</dbReference>
<dbReference type="GO" id="GO:0035556">
    <property type="term" value="P:intracellular signal transduction"/>
    <property type="evidence" value="ECO:0007669"/>
    <property type="project" value="InterPro"/>
</dbReference>
<dbReference type="Pfam" id="PF00211">
    <property type="entry name" value="Guanylate_cyc"/>
    <property type="match status" value="1"/>
</dbReference>
<feature type="domain" description="Guanylate cyclase" evidence="3">
    <location>
        <begin position="125"/>
        <end position="262"/>
    </location>
</feature>
<evidence type="ECO:0000256" key="1">
    <source>
        <dbReference type="ARBA" id="ARBA00022741"/>
    </source>
</evidence>
<dbReference type="Gene3D" id="3.30.70.1230">
    <property type="entry name" value="Nucleotide cyclase"/>
    <property type="match status" value="2"/>
</dbReference>